<dbReference type="Pfam" id="PF02909">
    <property type="entry name" value="TetR_C_1"/>
    <property type="match status" value="1"/>
</dbReference>
<evidence type="ECO:0000313" key="10">
    <source>
        <dbReference type="Proteomes" id="UP000192434"/>
    </source>
</evidence>
<evidence type="ECO:0000256" key="3">
    <source>
        <dbReference type="ARBA" id="ARBA00023125"/>
    </source>
</evidence>
<dbReference type="GO" id="GO:0046677">
    <property type="term" value="P:response to antibiotic"/>
    <property type="evidence" value="ECO:0007669"/>
    <property type="project" value="InterPro"/>
</dbReference>
<dbReference type="KEGG" id="msao:MYCSP_03565"/>
<keyword evidence="9" id="KW-1185">Reference proteome</keyword>
<dbReference type="InterPro" id="IPR009057">
    <property type="entry name" value="Homeodomain-like_sf"/>
</dbReference>
<dbReference type="InterPro" id="IPR036271">
    <property type="entry name" value="Tet_transcr_reg_TetR-rel_C_sf"/>
</dbReference>
<sequence>MILNRETIARAGLVLLDRHGAEKLTMRSVAAALGVQAPALYWHVKNRRDLVDAMADAMFGDAVDNFDLSTPQWDRFLAEGARVLRREMLRYHQGARILAGTATSRAADLTEPMLNVMTKAGFSLADAARLAPTIFHYTIGFTIEQQTRDGFEYPESNPYSEENMRSHVDMATHPTVAQAFSELYDPDFDADFEDGLAVIIDGLRARLRGKRASPAPRVTTRHK</sequence>
<keyword evidence="3 5" id="KW-0238">DNA-binding</keyword>
<reference evidence="7 9" key="1">
    <citation type="submission" date="2016-10" db="EMBL/GenBank/DDBJ databases">
        <title>Evaluation of Human, Animal and Environmental Mycobacterium chelonae Isolates by Core Genome Phylogenomic Analysis, Targeted Gene Comparison, and Anti-microbial Susceptibility Patterns: A Tale of Mistaken Identities.</title>
        <authorList>
            <person name="Fogelson S.B."/>
            <person name="Camus A.C."/>
            <person name="Lorenz W."/>
            <person name="Vasireddy R."/>
            <person name="Vasireddy S."/>
            <person name="Smith T."/>
            <person name="Brown-Elliott B.A."/>
            <person name="Wallace R.J.Jr."/>
            <person name="Hasan N.A."/>
            <person name="Reischl U."/>
            <person name="Sanchez S."/>
        </authorList>
    </citation>
    <scope>NUCLEOTIDE SEQUENCE [LARGE SCALE GENOMIC DNA]</scope>
    <source>
        <strain evidence="7 9">8528</strain>
    </source>
</reference>
<dbReference type="GO" id="GO:0000976">
    <property type="term" value="F:transcription cis-regulatory region binding"/>
    <property type="evidence" value="ECO:0007669"/>
    <property type="project" value="TreeGrafter"/>
</dbReference>
<dbReference type="AlphaFoldDB" id="A0A1S1JGC7"/>
<organism evidence="8 10">
    <name type="scientific">Mycobacteroides saopaulense</name>
    <dbReference type="NCBI Taxonomy" id="1578165"/>
    <lineage>
        <taxon>Bacteria</taxon>
        <taxon>Bacillati</taxon>
        <taxon>Actinomycetota</taxon>
        <taxon>Actinomycetes</taxon>
        <taxon>Mycobacteriales</taxon>
        <taxon>Mycobacteriaceae</taxon>
        <taxon>Mycobacteroides</taxon>
    </lineage>
</organism>
<evidence type="ECO:0000313" key="9">
    <source>
        <dbReference type="Proteomes" id="UP000179621"/>
    </source>
</evidence>
<evidence type="ECO:0000256" key="2">
    <source>
        <dbReference type="ARBA" id="ARBA00023015"/>
    </source>
</evidence>
<dbReference type="PRINTS" id="PR00400">
    <property type="entry name" value="TETREPRESSOR"/>
</dbReference>
<keyword evidence="1" id="KW-0678">Repressor</keyword>
<dbReference type="GO" id="GO:0003700">
    <property type="term" value="F:DNA-binding transcription factor activity"/>
    <property type="evidence" value="ECO:0007669"/>
    <property type="project" value="TreeGrafter"/>
</dbReference>
<evidence type="ECO:0000259" key="6">
    <source>
        <dbReference type="PROSITE" id="PS50977"/>
    </source>
</evidence>
<dbReference type="PANTHER" id="PTHR30055:SF151">
    <property type="entry name" value="TRANSCRIPTIONAL REGULATORY PROTEIN"/>
    <property type="match status" value="1"/>
</dbReference>
<feature type="DNA-binding region" description="H-T-H motif" evidence="5">
    <location>
        <begin position="25"/>
        <end position="44"/>
    </location>
</feature>
<dbReference type="Gene3D" id="1.10.10.60">
    <property type="entry name" value="Homeodomain-like"/>
    <property type="match status" value="1"/>
</dbReference>
<dbReference type="PROSITE" id="PS50977">
    <property type="entry name" value="HTH_TETR_2"/>
    <property type="match status" value="1"/>
</dbReference>
<dbReference type="EMBL" id="MVII01000038">
    <property type="protein sequence ID" value="ORB49851.1"/>
    <property type="molecule type" value="Genomic_DNA"/>
</dbReference>
<reference evidence="8 10" key="2">
    <citation type="submission" date="2016-12" db="EMBL/GenBank/DDBJ databases">
        <title>The new phylogeny of genus Mycobacterium.</title>
        <authorList>
            <person name="Tortoli E."/>
            <person name="Trovato A."/>
            <person name="Cirillo D.M."/>
        </authorList>
    </citation>
    <scope>NUCLEOTIDE SEQUENCE [LARGE SCALE GENOMIC DNA]</scope>
    <source>
        <strain evidence="8 10">CCUG 66554</strain>
    </source>
</reference>
<dbReference type="InterPro" id="IPR003012">
    <property type="entry name" value="Tet_transcr_reg_TetR"/>
</dbReference>
<dbReference type="InterPro" id="IPR004111">
    <property type="entry name" value="Repressor_TetR_C"/>
</dbReference>
<dbReference type="InterPro" id="IPR050109">
    <property type="entry name" value="HTH-type_TetR-like_transc_reg"/>
</dbReference>
<dbReference type="Proteomes" id="UP000192434">
    <property type="component" value="Unassembled WGS sequence"/>
</dbReference>
<evidence type="ECO:0000256" key="5">
    <source>
        <dbReference type="PROSITE-ProRule" id="PRU00335"/>
    </source>
</evidence>
<dbReference type="Proteomes" id="UP000179621">
    <property type="component" value="Unassembled WGS sequence"/>
</dbReference>
<keyword evidence="4" id="KW-0804">Transcription</keyword>
<evidence type="ECO:0000256" key="1">
    <source>
        <dbReference type="ARBA" id="ARBA00022491"/>
    </source>
</evidence>
<keyword evidence="2" id="KW-0805">Transcription regulation</keyword>
<dbReference type="GO" id="GO:0045892">
    <property type="term" value="P:negative regulation of DNA-templated transcription"/>
    <property type="evidence" value="ECO:0007669"/>
    <property type="project" value="InterPro"/>
</dbReference>
<dbReference type="SUPFAM" id="SSF48498">
    <property type="entry name" value="Tetracyclin repressor-like, C-terminal domain"/>
    <property type="match status" value="1"/>
</dbReference>
<gene>
    <name evidence="7" type="ORF">BKG73_13590</name>
    <name evidence="8" type="ORF">BST43_22870</name>
</gene>
<dbReference type="Pfam" id="PF00440">
    <property type="entry name" value="TetR_N"/>
    <property type="match status" value="1"/>
</dbReference>
<dbReference type="Gene3D" id="1.10.357.10">
    <property type="entry name" value="Tetracycline Repressor, domain 2"/>
    <property type="match status" value="1"/>
</dbReference>
<dbReference type="EMBL" id="MLIH01000025">
    <property type="protein sequence ID" value="OHU09075.1"/>
    <property type="molecule type" value="Genomic_DNA"/>
</dbReference>
<dbReference type="InterPro" id="IPR001647">
    <property type="entry name" value="HTH_TetR"/>
</dbReference>
<accession>A0A1S1JGC7</accession>
<comment type="caution">
    <text evidence="8">The sequence shown here is derived from an EMBL/GenBank/DDBJ whole genome shotgun (WGS) entry which is preliminary data.</text>
</comment>
<proteinExistence type="predicted"/>
<protein>
    <submittedName>
        <fullName evidence="8">TetR family transcriptional regulator</fullName>
    </submittedName>
</protein>
<dbReference type="PANTHER" id="PTHR30055">
    <property type="entry name" value="HTH-TYPE TRANSCRIPTIONAL REGULATOR RUTR"/>
    <property type="match status" value="1"/>
</dbReference>
<evidence type="ECO:0000313" key="8">
    <source>
        <dbReference type="EMBL" id="ORB49851.1"/>
    </source>
</evidence>
<name>A0A1S1JGC7_9MYCO</name>
<dbReference type="SUPFAM" id="SSF46689">
    <property type="entry name" value="Homeodomain-like"/>
    <property type="match status" value="1"/>
</dbReference>
<evidence type="ECO:0000256" key="4">
    <source>
        <dbReference type="ARBA" id="ARBA00023163"/>
    </source>
</evidence>
<dbReference type="RefSeq" id="WP_070913073.1">
    <property type="nucleotide sequence ID" value="NZ_CP010271.1"/>
</dbReference>
<evidence type="ECO:0000313" key="7">
    <source>
        <dbReference type="EMBL" id="OHU09075.1"/>
    </source>
</evidence>
<dbReference type="STRING" id="1578165.BKG68_21630"/>
<dbReference type="OrthoDB" id="4773059at2"/>
<feature type="domain" description="HTH tetR-type" evidence="6">
    <location>
        <begin position="2"/>
        <end position="62"/>
    </location>
</feature>